<dbReference type="SUPFAM" id="SSF81383">
    <property type="entry name" value="F-box domain"/>
    <property type="match status" value="1"/>
</dbReference>
<dbReference type="InterPro" id="IPR036047">
    <property type="entry name" value="F-box-like_dom_sf"/>
</dbReference>
<accession>A0A8H5M445</accession>
<dbReference type="InterPro" id="IPR001810">
    <property type="entry name" value="F-box_dom"/>
</dbReference>
<evidence type="ECO:0000313" key="2">
    <source>
        <dbReference type="EMBL" id="KAF5380004.1"/>
    </source>
</evidence>
<dbReference type="SUPFAM" id="SSF52047">
    <property type="entry name" value="RNI-like"/>
    <property type="match status" value="1"/>
</dbReference>
<proteinExistence type="predicted"/>
<comment type="caution">
    <text evidence="2">The sequence shown here is derived from an EMBL/GenBank/DDBJ whole genome shotgun (WGS) entry which is preliminary data.</text>
</comment>
<dbReference type="Proteomes" id="UP000565441">
    <property type="component" value="Unassembled WGS sequence"/>
</dbReference>
<keyword evidence="3" id="KW-1185">Reference proteome</keyword>
<dbReference type="Pfam" id="PF12937">
    <property type="entry name" value="F-box-like"/>
    <property type="match status" value="1"/>
</dbReference>
<dbReference type="Gene3D" id="3.80.10.10">
    <property type="entry name" value="Ribonuclease Inhibitor"/>
    <property type="match status" value="1"/>
</dbReference>
<evidence type="ECO:0000313" key="3">
    <source>
        <dbReference type="Proteomes" id="UP000565441"/>
    </source>
</evidence>
<dbReference type="InterPro" id="IPR032675">
    <property type="entry name" value="LRR_dom_sf"/>
</dbReference>
<dbReference type="OrthoDB" id="5354526at2759"/>
<reference evidence="2 3" key="1">
    <citation type="journal article" date="2020" name="ISME J.">
        <title>Uncovering the hidden diversity of litter-decomposition mechanisms in mushroom-forming fungi.</title>
        <authorList>
            <person name="Floudas D."/>
            <person name="Bentzer J."/>
            <person name="Ahren D."/>
            <person name="Johansson T."/>
            <person name="Persson P."/>
            <person name="Tunlid A."/>
        </authorList>
    </citation>
    <scope>NUCLEOTIDE SEQUENCE [LARGE SCALE GENOMIC DNA]</scope>
    <source>
        <strain evidence="2 3">CBS 661.87</strain>
    </source>
</reference>
<sequence>MIAIISGNYLRSGVLSPPKWLNLFSPTSTPRASRLWPLPSTHSPKEVMAKAKEPSQWALKLCIGSESKLNLRSLPREMWINVFESMESSSDLLKVVLTCKYFYSLAIRVLYRNIHWLGPFFYTQNVSFWKNHAPSVVLAPTSLTMAICLVNQMSYTRHDPTVGIVEEDGSWTVMPGAHHSTIPPPQSTYRNPHFSKKLTFYASQVMYDAILKRVSSFTKLRELVFHLSELPDTIFSTIKLLPCLKNLSIQYCTLPAIDLEPDPSFSELPLTELTLWFNKGEPDTVSKSNWVYTLYLCTAKNLRTLRVDWTSTTGRFLSQRNPIAPIAPLRTLTEVAIRFPPGKLWLSDEDEKAANDPLTAFLLGSPSIERFSCVNRRFQFRFPATVLSKLNFCCGGAASVVGLLNSRPVEHVQLSDVERDLAGVVHTLQKIARLKPHLQTLSFSMHKWDEEILYALVDLFADVRKLRIKFTAGFIQEQSLLSLGARFLYRFPQLETLQLYQIPSPSPDAGDHHASPLSRVKQIPHIEVLPRNAPADDDDAVKEFLSAWRRSCPSLRQVQLTERFVWRRAFNGDEWCKRPAIPSASKISELS</sequence>
<dbReference type="EMBL" id="JAACJP010000014">
    <property type="protein sequence ID" value="KAF5380004.1"/>
    <property type="molecule type" value="Genomic_DNA"/>
</dbReference>
<gene>
    <name evidence="2" type="ORF">D9615_006254</name>
</gene>
<organism evidence="2 3">
    <name type="scientific">Tricholomella constricta</name>
    <dbReference type="NCBI Taxonomy" id="117010"/>
    <lineage>
        <taxon>Eukaryota</taxon>
        <taxon>Fungi</taxon>
        <taxon>Dikarya</taxon>
        <taxon>Basidiomycota</taxon>
        <taxon>Agaricomycotina</taxon>
        <taxon>Agaricomycetes</taxon>
        <taxon>Agaricomycetidae</taxon>
        <taxon>Agaricales</taxon>
        <taxon>Tricholomatineae</taxon>
        <taxon>Lyophyllaceae</taxon>
        <taxon>Tricholomella</taxon>
    </lineage>
</organism>
<protein>
    <recommendedName>
        <fullName evidence="1">F-box domain-containing protein</fullName>
    </recommendedName>
</protein>
<evidence type="ECO:0000259" key="1">
    <source>
        <dbReference type="Pfam" id="PF12937"/>
    </source>
</evidence>
<name>A0A8H5M445_9AGAR</name>
<dbReference type="AlphaFoldDB" id="A0A8H5M445"/>
<feature type="domain" description="F-box" evidence="1">
    <location>
        <begin position="72"/>
        <end position="114"/>
    </location>
</feature>